<feature type="domain" description="SCP" evidence="3">
    <location>
        <begin position="159"/>
        <end position="271"/>
    </location>
</feature>
<dbReference type="CDD" id="cd05379">
    <property type="entry name" value="CAP_bacterial"/>
    <property type="match status" value="1"/>
</dbReference>
<dbReference type="InterPro" id="IPR014044">
    <property type="entry name" value="CAP_dom"/>
</dbReference>
<evidence type="ECO:0000256" key="1">
    <source>
        <dbReference type="SAM" id="MobiDB-lite"/>
    </source>
</evidence>
<reference evidence="4 5" key="1">
    <citation type="submission" date="2019-06" db="EMBL/GenBank/DDBJ databases">
        <title>Cerasibacillus sp. nov., isolated from maize field.</title>
        <authorList>
            <person name="Lin S.-Y."/>
            <person name="Tsai C.-F."/>
            <person name="Young C.-C."/>
        </authorList>
    </citation>
    <scope>NUCLEOTIDE SEQUENCE [LARGE SCALE GENOMIC DNA]</scope>
    <source>
        <strain evidence="4 5">CC-CFT480</strain>
    </source>
</reference>
<feature type="compositionally biased region" description="Basic and acidic residues" evidence="1">
    <location>
        <begin position="98"/>
        <end position="147"/>
    </location>
</feature>
<dbReference type="PANTHER" id="PTHR31157:SF1">
    <property type="entry name" value="SCP DOMAIN-CONTAINING PROTEIN"/>
    <property type="match status" value="1"/>
</dbReference>
<name>A0A5C8NX12_9BACI</name>
<dbReference type="AlphaFoldDB" id="A0A5C8NX12"/>
<feature type="region of interest" description="Disordered" evidence="1">
    <location>
        <begin position="77"/>
        <end position="150"/>
    </location>
</feature>
<dbReference type="InterPro" id="IPR035940">
    <property type="entry name" value="CAP_sf"/>
</dbReference>
<dbReference type="RefSeq" id="WP_147666488.1">
    <property type="nucleotide sequence ID" value="NZ_VDUW01000003.1"/>
</dbReference>
<accession>A0A5C8NX12</accession>
<sequence>MLKKITTVTALSAAILFGGTVSTADASATSPNVENNHNYTKVYYKIGGKWQSISEKNTKTTLQKHFPNCNWSLINWEKEEKPERNEETKQEQNEEEKPEQKDTTPNKPEEQKPEQDKPVQEKPEVQKPVQEEADKQAEEQTEDKKQGNELNQFEQQVVELTNQERTKRGLKAFKINNELSKVAREKSRDMAVNGYFSHNSPTYGSPFDMMKKYGITYRTAGENIAKGQRTPQRVVQAWMNSEGHRKNILNPNFTEIGVGYIEQGNVWTQQFIGK</sequence>
<dbReference type="NCBIfam" id="TIGR02909">
    <property type="entry name" value="spore_YkwD"/>
    <property type="match status" value="1"/>
</dbReference>
<evidence type="ECO:0000256" key="2">
    <source>
        <dbReference type="SAM" id="SignalP"/>
    </source>
</evidence>
<organism evidence="4 5">
    <name type="scientific">Cerasibacillus terrae</name>
    <dbReference type="NCBI Taxonomy" id="2498845"/>
    <lineage>
        <taxon>Bacteria</taxon>
        <taxon>Bacillati</taxon>
        <taxon>Bacillota</taxon>
        <taxon>Bacilli</taxon>
        <taxon>Bacillales</taxon>
        <taxon>Bacillaceae</taxon>
        <taxon>Cerasibacillus</taxon>
    </lineage>
</organism>
<evidence type="ECO:0000259" key="3">
    <source>
        <dbReference type="Pfam" id="PF00188"/>
    </source>
</evidence>
<feature type="chain" id="PRO_5023073739" description="SCP domain-containing protein" evidence="2">
    <location>
        <begin position="27"/>
        <end position="274"/>
    </location>
</feature>
<keyword evidence="2" id="KW-0732">Signal</keyword>
<proteinExistence type="predicted"/>
<comment type="caution">
    <text evidence="4">The sequence shown here is derived from an EMBL/GenBank/DDBJ whole genome shotgun (WGS) entry which is preliminary data.</text>
</comment>
<feature type="compositionally biased region" description="Basic and acidic residues" evidence="1">
    <location>
        <begin position="77"/>
        <end position="92"/>
    </location>
</feature>
<gene>
    <name evidence="4" type="ORF">FHP05_06790</name>
</gene>
<dbReference type="Proteomes" id="UP000321574">
    <property type="component" value="Unassembled WGS sequence"/>
</dbReference>
<dbReference type="Pfam" id="PF00188">
    <property type="entry name" value="CAP"/>
    <property type="match status" value="1"/>
</dbReference>
<dbReference type="OrthoDB" id="9783944at2"/>
<dbReference type="Gene3D" id="3.40.33.10">
    <property type="entry name" value="CAP"/>
    <property type="match status" value="1"/>
</dbReference>
<evidence type="ECO:0000313" key="5">
    <source>
        <dbReference type="Proteomes" id="UP000321574"/>
    </source>
</evidence>
<feature type="signal peptide" evidence="2">
    <location>
        <begin position="1"/>
        <end position="26"/>
    </location>
</feature>
<keyword evidence="5" id="KW-1185">Reference proteome</keyword>
<dbReference type="EMBL" id="VDUW01000003">
    <property type="protein sequence ID" value="TXL65818.1"/>
    <property type="molecule type" value="Genomic_DNA"/>
</dbReference>
<dbReference type="InterPro" id="IPR014258">
    <property type="entry name" value="CAP_domain_YkwD-like"/>
</dbReference>
<dbReference type="PANTHER" id="PTHR31157">
    <property type="entry name" value="SCP DOMAIN-CONTAINING PROTEIN"/>
    <property type="match status" value="1"/>
</dbReference>
<dbReference type="SUPFAM" id="SSF55797">
    <property type="entry name" value="PR-1-like"/>
    <property type="match status" value="1"/>
</dbReference>
<evidence type="ECO:0000313" key="4">
    <source>
        <dbReference type="EMBL" id="TXL65818.1"/>
    </source>
</evidence>
<protein>
    <recommendedName>
        <fullName evidence="3">SCP domain-containing protein</fullName>
    </recommendedName>
</protein>